<protein>
    <submittedName>
        <fullName evidence="3">Uncharacterized protein</fullName>
    </submittedName>
</protein>
<dbReference type="EMBL" id="OA895999">
    <property type="protein sequence ID" value="CAD7285374.1"/>
    <property type="molecule type" value="Genomic_DNA"/>
</dbReference>
<evidence type="ECO:0000313" key="3">
    <source>
        <dbReference type="EMBL" id="CAD7285374.1"/>
    </source>
</evidence>
<reference evidence="3" key="1">
    <citation type="submission" date="2020-11" db="EMBL/GenBank/DDBJ databases">
        <authorList>
            <person name="Tran Van P."/>
        </authorList>
    </citation>
    <scope>NUCLEOTIDE SEQUENCE</scope>
</reference>
<feature type="region of interest" description="Disordered" evidence="2">
    <location>
        <begin position="280"/>
        <end position="306"/>
    </location>
</feature>
<dbReference type="EMBL" id="CAJPEX010013962">
    <property type="protein sequence ID" value="CAG0925526.1"/>
    <property type="molecule type" value="Genomic_DNA"/>
</dbReference>
<evidence type="ECO:0000256" key="1">
    <source>
        <dbReference type="SAM" id="Coils"/>
    </source>
</evidence>
<name>A0A7R9C3I9_9CRUS</name>
<evidence type="ECO:0000256" key="2">
    <source>
        <dbReference type="SAM" id="MobiDB-lite"/>
    </source>
</evidence>
<accession>A0A7R9C3I9</accession>
<feature type="compositionally biased region" description="Acidic residues" evidence="2">
    <location>
        <begin position="23"/>
        <end position="49"/>
    </location>
</feature>
<gene>
    <name evidence="3" type="ORF">NMOB1V02_LOCUS12976</name>
</gene>
<keyword evidence="4" id="KW-1185">Reference proteome</keyword>
<feature type="non-terminal residue" evidence="3">
    <location>
        <position position="1"/>
    </location>
</feature>
<feature type="region of interest" description="Disordered" evidence="2">
    <location>
        <begin position="359"/>
        <end position="380"/>
    </location>
</feature>
<dbReference type="AlphaFoldDB" id="A0A7R9C3I9"/>
<sequence length="633" mass="71119">MSDSDKIMEPLESAEPNESYSEAQEENAEEADLPILVEDSDEEGEPMEMEDAKGDLKSAPTEKSALSDSPPSVILPKSAADLAKKLASLSEDCLQRMVDFVPFLESKKHAQIGHDGLKAKLDRLQEESQRYAENISSQKRILQKFALEEKEMADKCKGLEECREVIVDLHDKEENLVLQVESSMRRQMERHAGLPAGDYLHDKEENLVLQVESSMRRQMERHAGLPAGDLQIWSTGDTKIFLGSVEVIQEYWMEEAKFATTQRRNKQAIVDLLKQLKTPENLAAGGSKRQRDSEGGSTSEGSLVPGSLIKKVKTRMTLPVQVSPAKGMIFIPSEAVYFNQRILSIVDLLKQLKTPENLAAGGSKRQRDSEGGSTSEGSLVPGSLIKKVKTRMTLPVQVSSAKVKGALKKGLFGEELEEEISELMNPWNDLHPFRSSLFQPEDPISYKKNVFKRFGLKVDRLDRDSNSWLRGLSSLFQPEDPISYKKNVFKRFGLRVDRLDRDSKYFLPVPGCVAQDYTYGSPQNRFNQGAKIKNSGKGPCVLLLGTSLTVPWRLAGGRQTFCDNVRPEKATTRGVFDFEHLLAGREIDMFQYSLSGWAALIGSDEQVVSPEEMRNRVYYDLHLDSSFRFTHVF</sequence>
<evidence type="ECO:0000313" key="4">
    <source>
        <dbReference type="Proteomes" id="UP000678499"/>
    </source>
</evidence>
<keyword evidence="1" id="KW-0175">Coiled coil</keyword>
<proteinExistence type="predicted"/>
<dbReference type="Proteomes" id="UP000678499">
    <property type="component" value="Unassembled WGS sequence"/>
</dbReference>
<feature type="coiled-coil region" evidence="1">
    <location>
        <begin position="107"/>
        <end position="141"/>
    </location>
</feature>
<feature type="region of interest" description="Disordered" evidence="2">
    <location>
        <begin position="1"/>
        <end position="72"/>
    </location>
</feature>
<organism evidence="3">
    <name type="scientific">Notodromas monacha</name>
    <dbReference type="NCBI Taxonomy" id="399045"/>
    <lineage>
        <taxon>Eukaryota</taxon>
        <taxon>Metazoa</taxon>
        <taxon>Ecdysozoa</taxon>
        <taxon>Arthropoda</taxon>
        <taxon>Crustacea</taxon>
        <taxon>Oligostraca</taxon>
        <taxon>Ostracoda</taxon>
        <taxon>Podocopa</taxon>
        <taxon>Podocopida</taxon>
        <taxon>Cypridocopina</taxon>
        <taxon>Cypridoidea</taxon>
        <taxon>Cyprididae</taxon>
        <taxon>Notodromas</taxon>
    </lineage>
</organism>